<evidence type="ECO:0000313" key="3">
    <source>
        <dbReference type="EMBL" id="GAA5227511.1"/>
    </source>
</evidence>
<keyword evidence="4" id="KW-1185">Reference proteome</keyword>
<dbReference type="InterPro" id="IPR011146">
    <property type="entry name" value="HIT-like"/>
</dbReference>
<dbReference type="Proteomes" id="UP001501257">
    <property type="component" value="Unassembled WGS sequence"/>
</dbReference>
<gene>
    <name evidence="3" type="ORF">GCM10025778_20440</name>
</gene>
<dbReference type="SUPFAM" id="SSF54197">
    <property type="entry name" value="HIT-like"/>
    <property type="match status" value="1"/>
</dbReference>
<name>A0ABP9TLK8_9MICC</name>
<comment type="caution">
    <text evidence="3">The sequence shown here is derived from an EMBL/GenBank/DDBJ whole genome shotgun (WGS) entry which is preliminary data.</text>
</comment>
<organism evidence="3 4">
    <name type="scientific">Paeniglutamicibacter antarcticus</name>
    <dbReference type="NCBI Taxonomy" id="494023"/>
    <lineage>
        <taxon>Bacteria</taxon>
        <taxon>Bacillati</taxon>
        <taxon>Actinomycetota</taxon>
        <taxon>Actinomycetes</taxon>
        <taxon>Micrococcales</taxon>
        <taxon>Micrococcaceae</taxon>
        <taxon>Paeniglutamicibacter</taxon>
    </lineage>
</organism>
<dbReference type="PANTHER" id="PTHR46648:SF1">
    <property type="entry name" value="ADENOSINE 5'-MONOPHOSPHORAMIDASE HNT1"/>
    <property type="match status" value="1"/>
</dbReference>
<dbReference type="Gene3D" id="3.30.428.10">
    <property type="entry name" value="HIT-like"/>
    <property type="match status" value="1"/>
</dbReference>
<evidence type="ECO:0000313" key="4">
    <source>
        <dbReference type="Proteomes" id="UP001501257"/>
    </source>
</evidence>
<reference evidence="4" key="1">
    <citation type="journal article" date="2019" name="Int. J. Syst. Evol. Microbiol.">
        <title>The Global Catalogue of Microorganisms (GCM) 10K type strain sequencing project: providing services to taxonomists for standard genome sequencing and annotation.</title>
        <authorList>
            <consortium name="The Broad Institute Genomics Platform"/>
            <consortium name="The Broad Institute Genome Sequencing Center for Infectious Disease"/>
            <person name="Wu L."/>
            <person name="Ma J."/>
        </authorList>
    </citation>
    <scope>NUCLEOTIDE SEQUENCE [LARGE SCALE GENOMIC DNA]</scope>
    <source>
        <strain evidence="4">JCM 18952</strain>
    </source>
</reference>
<sequence length="128" mass="13888">MAFLDSSPINPGHTLVVPRAHRQDIHDLDEALCASMFNLARRISGLLRDSAVPCEAINLLMSKGAIAGQSQFHAHLHVVPRNKSDGFSFVEQHPARPTGTELAETARLLRPEAMARAQQHAPSACGFS</sequence>
<dbReference type="InterPro" id="IPR036265">
    <property type="entry name" value="HIT-like_sf"/>
</dbReference>
<dbReference type="Pfam" id="PF01230">
    <property type="entry name" value="HIT"/>
    <property type="match status" value="1"/>
</dbReference>
<proteinExistence type="predicted"/>
<evidence type="ECO:0000256" key="1">
    <source>
        <dbReference type="PROSITE-ProRule" id="PRU00464"/>
    </source>
</evidence>
<dbReference type="PROSITE" id="PS51084">
    <property type="entry name" value="HIT_2"/>
    <property type="match status" value="1"/>
</dbReference>
<feature type="domain" description="HIT" evidence="2">
    <location>
        <begin position="1"/>
        <end position="88"/>
    </location>
</feature>
<accession>A0ABP9TLK8</accession>
<feature type="short sequence motif" description="Histidine triad motif" evidence="1">
    <location>
        <begin position="73"/>
        <end position="77"/>
    </location>
</feature>
<dbReference type="EMBL" id="BAABLK010000028">
    <property type="protein sequence ID" value="GAA5227511.1"/>
    <property type="molecule type" value="Genomic_DNA"/>
</dbReference>
<dbReference type="PRINTS" id="PR00332">
    <property type="entry name" value="HISTRIAD"/>
</dbReference>
<evidence type="ECO:0000259" key="2">
    <source>
        <dbReference type="PROSITE" id="PS51084"/>
    </source>
</evidence>
<protein>
    <submittedName>
        <fullName evidence="3">HIT family protein</fullName>
    </submittedName>
</protein>
<dbReference type="PANTHER" id="PTHR46648">
    <property type="entry name" value="HIT FAMILY PROTEIN 1"/>
    <property type="match status" value="1"/>
</dbReference>
<dbReference type="InterPro" id="IPR001310">
    <property type="entry name" value="Histidine_triad_HIT"/>
</dbReference>